<evidence type="ECO:0000256" key="2">
    <source>
        <dbReference type="ARBA" id="ARBA00020110"/>
    </source>
</evidence>
<feature type="domain" description="Flagellin C-terminal" evidence="6">
    <location>
        <begin position="308"/>
        <end position="392"/>
    </location>
</feature>
<keyword evidence="7" id="KW-0966">Cell projection</keyword>
<comment type="subcellular location">
    <subcellularLocation>
        <location evidence="4">Secreted</location>
    </subcellularLocation>
    <subcellularLocation>
        <location evidence="4">Bacterial flagellum</location>
    </subcellularLocation>
</comment>
<accession>A0A975Y0H5</accession>
<dbReference type="PANTHER" id="PTHR42792">
    <property type="entry name" value="FLAGELLIN"/>
    <property type="match status" value="1"/>
</dbReference>
<evidence type="ECO:0000313" key="8">
    <source>
        <dbReference type="Proteomes" id="UP000683575"/>
    </source>
</evidence>
<keyword evidence="3 4" id="KW-0975">Bacterial flagellum</keyword>
<dbReference type="InterPro" id="IPR046358">
    <property type="entry name" value="Flagellin_C"/>
</dbReference>
<comment type="similarity">
    <text evidence="1 4">Belongs to the bacterial flagellin family.</text>
</comment>
<proteinExistence type="inferred from homology"/>
<evidence type="ECO:0000313" key="7">
    <source>
        <dbReference type="EMBL" id="QWZ08481.1"/>
    </source>
</evidence>
<dbReference type="AlphaFoldDB" id="A0A975Y0H5"/>
<gene>
    <name evidence="7" type="ORF">KRR39_00985</name>
</gene>
<dbReference type="InterPro" id="IPR001029">
    <property type="entry name" value="Flagellin_N"/>
</dbReference>
<dbReference type="EMBL" id="CP077062">
    <property type="protein sequence ID" value="QWZ08481.1"/>
    <property type="molecule type" value="Genomic_DNA"/>
</dbReference>
<keyword evidence="4" id="KW-0964">Secreted</keyword>
<dbReference type="KEGG" id="nps:KRR39_00985"/>
<dbReference type="GO" id="GO:0005198">
    <property type="term" value="F:structural molecule activity"/>
    <property type="evidence" value="ECO:0007669"/>
    <property type="project" value="UniProtKB-UniRule"/>
</dbReference>
<reference evidence="7" key="1">
    <citation type="submission" date="2021-06" db="EMBL/GenBank/DDBJ databases">
        <title>Complete genome sequence of Nocardioides sp. G188.</title>
        <authorList>
            <person name="Im W.-T."/>
        </authorList>
    </citation>
    <scope>NUCLEOTIDE SEQUENCE</scope>
    <source>
        <strain evidence="7">G188</strain>
    </source>
</reference>
<evidence type="ECO:0000256" key="1">
    <source>
        <dbReference type="ARBA" id="ARBA00005709"/>
    </source>
</evidence>
<comment type="function">
    <text evidence="4">Flagellin is the subunit protein which polymerizes to form the filaments of bacterial flagella.</text>
</comment>
<dbReference type="Pfam" id="PF00700">
    <property type="entry name" value="Flagellin_C"/>
    <property type="match status" value="1"/>
</dbReference>
<keyword evidence="8" id="KW-1185">Reference proteome</keyword>
<dbReference type="InterPro" id="IPR001492">
    <property type="entry name" value="Flagellin"/>
</dbReference>
<evidence type="ECO:0000259" key="6">
    <source>
        <dbReference type="Pfam" id="PF00700"/>
    </source>
</evidence>
<evidence type="ECO:0000256" key="4">
    <source>
        <dbReference type="RuleBase" id="RU362073"/>
    </source>
</evidence>
<name>A0A975Y0H5_9ACTN</name>
<keyword evidence="7" id="KW-0969">Cilium</keyword>
<organism evidence="7 8">
    <name type="scientific">Nocardioides panacis</name>
    <dbReference type="NCBI Taxonomy" id="2849501"/>
    <lineage>
        <taxon>Bacteria</taxon>
        <taxon>Bacillati</taxon>
        <taxon>Actinomycetota</taxon>
        <taxon>Actinomycetes</taxon>
        <taxon>Propionibacteriales</taxon>
        <taxon>Nocardioidaceae</taxon>
        <taxon>Nocardioides</taxon>
    </lineage>
</organism>
<dbReference type="RefSeq" id="WP_216939971.1">
    <property type="nucleotide sequence ID" value="NZ_CP077062.1"/>
</dbReference>
<dbReference type="GO" id="GO:0005576">
    <property type="term" value="C:extracellular region"/>
    <property type="evidence" value="ECO:0007669"/>
    <property type="project" value="UniProtKB-SubCell"/>
</dbReference>
<evidence type="ECO:0000256" key="3">
    <source>
        <dbReference type="ARBA" id="ARBA00023143"/>
    </source>
</evidence>
<evidence type="ECO:0000259" key="5">
    <source>
        <dbReference type="Pfam" id="PF00669"/>
    </source>
</evidence>
<dbReference type="PANTHER" id="PTHR42792:SF2">
    <property type="entry name" value="FLAGELLIN"/>
    <property type="match status" value="1"/>
</dbReference>
<dbReference type="Proteomes" id="UP000683575">
    <property type="component" value="Chromosome"/>
</dbReference>
<protein>
    <recommendedName>
        <fullName evidence="2 4">Flagellin</fullName>
    </recommendedName>
</protein>
<feature type="domain" description="Flagellin N-terminal" evidence="5">
    <location>
        <begin position="5"/>
        <end position="144"/>
    </location>
</feature>
<sequence>MSLRINQNIAAMNAYRNLSVTDGQMAKSLEKLSSGFRINRAADDAAGLAISEGLRSQVGGLKVAVRNTQDGISVVQTAEGALTETHSILQRMRDLAVQGSNDGGLDANAKSNIQSEMGQLKDELDRIAKTTTFNGSKLLDGNYTGTFQVGANAGETISVGIGSSNKGMDASGLGIAGVDVTKLASGAGTVAAATHADPTSTTAGSVTTTSGGLNVAGAKLNGSISVGGKTLDLSSIQLDTTVATNAAANVTKINAALDGAFGAGKVVASTSTNDLKFTGSVPASASTSDIANADVVFTGQSGASAAITSIDKAIQTVSTTRANLGAVQNRFEHTVNNLNVAVENLSASESRIRDTDMASEMVNFTRSQILSQAGTAMLAQANQASQGVLRLLQ</sequence>
<dbReference type="GO" id="GO:0009288">
    <property type="term" value="C:bacterial-type flagellum"/>
    <property type="evidence" value="ECO:0007669"/>
    <property type="project" value="UniProtKB-SubCell"/>
</dbReference>
<dbReference type="Pfam" id="PF00669">
    <property type="entry name" value="Flagellin_N"/>
    <property type="match status" value="1"/>
</dbReference>
<keyword evidence="7" id="KW-0282">Flagellum</keyword>